<name>A0ACB7WLY1_DIOAL</name>
<gene>
    <name evidence="1" type="ORF">IHE45_03G082300</name>
</gene>
<protein>
    <submittedName>
        <fullName evidence="1">Uncharacterized protein</fullName>
    </submittedName>
</protein>
<evidence type="ECO:0000313" key="1">
    <source>
        <dbReference type="EMBL" id="KAH7689220.1"/>
    </source>
</evidence>
<comment type="caution">
    <text evidence="1">The sequence shown here is derived from an EMBL/GenBank/DDBJ whole genome shotgun (WGS) entry which is preliminary data.</text>
</comment>
<sequence length="108" mass="13671">MGMNYEKLVMEEKRSKREEGMPLGSWRMMRRVVRLYVRTRRRRRWMRRVAWVGLWVKLRQVFRKHRRVEGTTTRSYDFASYTMNFDDGRWKEEEDFWRSRSFSFRFGN</sequence>
<dbReference type="EMBL" id="CM037013">
    <property type="protein sequence ID" value="KAH7689220.1"/>
    <property type="molecule type" value="Genomic_DNA"/>
</dbReference>
<reference evidence="2" key="1">
    <citation type="journal article" date="2022" name="Nat. Commun.">
        <title>Chromosome evolution and the genetic basis of agronomically important traits in greater yam.</title>
        <authorList>
            <person name="Bredeson J.V."/>
            <person name="Lyons J.B."/>
            <person name="Oniyinde I.O."/>
            <person name="Okereke N.R."/>
            <person name="Kolade O."/>
            <person name="Nnabue I."/>
            <person name="Nwadili C.O."/>
            <person name="Hribova E."/>
            <person name="Parker M."/>
            <person name="Nwogha J."/>
            <person name="Shu S."/>
            <person name="Carlson J."/>
            <person name="Kariba R."/>
            <person name="Muthemba S."/>
            <person name="Knop K."/>
            <person name="Barton G.J."/>
            <person name="Sherwood A.V."/>
            <person name="Lopez-Montes A."/>
            <person name="Asiedu R."/>
            <person name="Jamnadass R."/>
            <person name="Muchugi A."/>
            <person name="Goodstein D."/>
            <person name="Egesi C.N."/>
            <person name="Featherston J."/>
            <person name="Asfaw A."/>
            <person name="Simpson G.G."/>
            <person name="Dolezel J."/>
            <person name="Hendre P.S."/>
            <person name="Van Deynze A."/>
            <person name="Kumar P.L."/>
            <person name="Obidiegwu J.E."/>
            <person name="Bhattacharjee R."/>
            <person name="Rokhsar D.S."/>
        </authorList>
    </citation>
    <scope>NUCLEOTIDE SEQUENCE [LARGE SCALE GENOMIC DNA]</scope>
    <source>
        <strain evidence="2">cv. TDa95/00328</strain>
    </source>
</reference>
<keyword evidence="2" id="KW-1185">Reference proteome</keyword>
<proteinExistence type="predicted"/>
<organism evidence="1 2">
    <name type="scientific">Dioscorea alata</name>
    <name type="common">Purple yam</name>
    <dbReference type="NCBI Taxonomy" id="55571"/>
    <lineage>
        <taxon>Eukaryota</taxon>
        <taxon>Viridiplantae</taxon>
        <taxon>Streptophyta</taxon>
        <taxon>Embryophyta</taxon>
        <taxon>Tracheophyta</taxon>
        <taxon>Spermatophyta</taxon>
        <taxon>Magnoliopsida</taxon>
        <taxon>Liliopsida</taxon>
        <taxon>Dioscoreales</taxon>
        <taxon>Dioscoreaceae</taxon>
        <taxon>Dioscorea</taxon>
    </lineage>
</organism>
<accession>A0ACB7WLY1</accession>
<evidence type="ECO:0000313" key="2">
    <source>
        <dbReference type="Proteomes" id="UP000827976"/>
    </source>
</evidence>
<dbReference type="Proteomes" id="UP000827976">
    <property type="component" value="Chromosome 3"/>
</dbReference>